<gene>
    <name evidence="2" type="ORF">METZ01_LOCUS189585</name>
</gene>
<keyword evidence="1" id="KW-1133">Transmembrane helix</keyword>
<sequence length="70" mass="7616">MKPLGESEFRLHLPFGFIALGIMTNILYSTGNLVKLGVCIFTISTLLTLAVLVLGFCSFNIAPKSDQNLL</sequence>
<dbReference type="EMBL" id="UINC01038956">
    <property type="protein sequence ID" value="SVB36731.1"/>
    <property type="molecule type" value="Genomic_DNA"/>
</dbReference>
<proteinExistence type="predicted"/>
<feature type="transmembrane region" description="Helical" evidence="1">
    <location>
        <begin position="12"/>
        <end position="29"/>
    </location>
</feature>
<reference evidence="2" key="1">
    <citation type="submission" date="2018-05" db="EMBL/GenBank/DDBJ databases">
        <authorList>
            <person name="Lanie J.A."/>
            <person name="Ng W.-L."/>
            <person name="Kazmierczak K.M."/>
            <person name="Andrzejewski T.M."/>
            <person name="Davidsen T.M."/>
            <person name="Wayne K.J."/>
            <person name="Tettelin H."/>
            <person name="Glass J.I."/>
            <person name="Rusch D."/>
            <person name="Podicherti R."/>
            <person name="Tsui H.-C.T."/>
            <person name="Winkler M.E."/>
        </authorList>
    </citation>
    <scope>NUCLEOTIDE SEQUENCE</scope>
</reference>
<feature type="transmembrane region" description="Helical" evidence="1">
    <location>
        <begin position="36"/>
        <end position="62"/>
    </location>
</feature>
<dbReference type="AlphaFoldDB" id="A0A382DGC0"/>
<keyword evidence="1" id="KW-0812">Transmembrane</keyword>
<protein>
    <submittedName>
        <fullName evidence="2">Uncharacterized protein</fullName>
    </submittedName>
</protein>
<evidence type="ECO:0000256" key="1">
    <source>
        <dbReference type="SAM" id="Phobius"/>
    </source>
</evidence>
<organism evidence="2">
    <name type="scientific">marine metagenome</name>
    <dbReference type="NCBI Taxonomy" id="408172"/>
    <lineage>
        <taxon>unclassified sequences</taxon>
        <taxon>metagenomes</taxon>
        <taxon>ecological metagenomes</taxon>
    </lineage>
</organism>
<accession>A0A382DGC0</accession>
<name>A0A382DGC0_9ZZZZ</name>
<evidence type="ECO:0000313" key="2">
    <source>
        <dbReference type="EMBL" id="SVB36731.1"/>
    </source>
</evidence>
<keyword evidence="1" id="KW-0472">Membrane</keyword>